<dbReference type="OrthoDB" id="371463at2759"/>
<sequence>MPVFLLHGFRWTRINIRILVILNDIEDAASEWIMAPATSKALLDNFYKKYDFLPSCRPPLPTCQQAIKISSNVISEEKLAKDLDLPCTLRSNNSRKTLPCESTLSLNMDPPIHFNDWSPIKLVEQYDPDEQFVCSQPYAYVADYLVKVDLSVALDEQIQKYENFRAEQCRDLEEKQNAGSSAHELEKHWLERLRNELEKESDIGWYVVYCGDQEREIPALSDEDPSFVASPKTPWNASFKSLFKGRRSDAEKLS</sequence>
<protein>
    <submittedName>
        <fullName evidence="1">Uncharacterized protein</fullName>
    </submittedName>
</protein>
<accession>A0A2S4Q138</accession>
<dbReference type="STRING" id="225359.A0A2S4Q138"/>
<gene>
    <name evidence="1" type="ORF">EPUL_004520</name>
</gene>
<reference evidence="1 2" key="1">
    <citation type="submission" date="2017-10" db="EMBL/GenBank/DDBJ databases">
        <title>Development of genomic resources for the powdery mildew, Erysiphe pulchra.</title>
        <authorList>
            <person name="Wadl P.A."/>
            <person name="Mack B.M."/>
            <person name="Moore G."/>
            <person name="Beltz S.B."/>
        </authorList>
    </citation>
    <scope>NUCLEOTIDE SEQUENCE [LARGE SCALE GENOMIC DNA]</scope>
    <source>
        <strain evidence="1">Cflorida</strain>
    </source>
</reference>
<organism evidence="1 2">
    <name type="scientific">Erysiphe pulchra</name>
    <dbReference type="NCBI Taxonomy" id="225359"/>
    <lineage>
        <taxon>Eukaryota</taxon>
        <taxon>Fungi</taxon>
        <taxon>Dikarya</taxon>
        <taxon>Ascomycota</taxon>
        <taxon>Pezizomycotina</taxon>
        <taxon>Leotiomycetes</taxon>
        <taxon>Erysiphales</taxon>
        <taxon>Erysiphaceae</taxon>
        <taxon>Erysiphe</taxon>
    </lineage>
</organism>
<evidence type="ECO:0000313" key="1">
    <source>
        <dbReference type="EMBL" id="POS88004.1"/>
    </source>
</evidence>
<keyword evidence="2" id="KW-1185">Reference proteome</keyword>
<proteinExistence type="predicted"/>
<dbReference type="EMBL" id="PEDP01000043">
    <property type="protein sequence ID" value="POS88004.1"/>
    <property type="molecule type" value="Genomic_DNA"/>
</dbReference>
<dbReference type="Proteomes" id="UP000237438">
    <property type="component" value="Unassembled WGS sequence"/>
</dbReference>
<comment type="caution">
    <text evidence="1">The sequence shown here is derived from an EMBL/GenBank/DDBJ whole genome shotgun (WGS) entry which is preliminary data.</text>
</comment>
<name>A0A2S4Q138_9PEZI</name>
<dbReference type="AlphaFoldDB" id="A0A2S4Q138"/>
<evidence type="ECO:0000313" key="2">
    <source>
        <dbReference type="Proteomes" id="UP000237438"/>
    </source>
</evidence>